<dbReference type="OrthoDB" id="1677570at2"/>
<gene>
    <name evidence="2" type="ORF">JBW_04621</name>
</gene>
<reference evidence="3" key="2">
    <citation type="submission" date="2015-02" db="EMBL/GenBank/DDBJ databases">
        <title>Complete Genome Sequence of Pelosinus fermentans JBW45.</title>
        <authorList>
            <person name="De Leon K.B."/>
            <person name="Utturkar S.M."/>
            <person name="Camilleri L.B."/>
            <person name="Arkin A.P."/>
            <person name="Fields M.W."/>
            <person name="Brown S.D."/>
            <person name="Wall J.D."/>
        </authorList>
    </citation>
    <scope>NUCLEOTIDE SEQUENCE [LARGE SCALE GENOMIC DNA]</scope>
    <source>
        <strain evidence="3">JBW45</strain>
    </source>
</reference>
<evidence type="ECO:0000313" key="2">
    <source>
        <dbReference type="EMBL" id="AJQ29950.1"/>
    </source>
</evidence>
<dbReference type="KEGG" id="pft:JBW_04621"/>
<evidence type="ECO:0000313" key="3">
    <source>
        <dbReference type="Proteomes" id="UP000005361"/>
    </source>
</evidence>
<dbReference type="HOGENOM" id="CLU_905706_0_0_9"/>
<proteinExistence type="predicted"/>
<name>I8U248_9FIRM</name>
<evidence type="ECO:0000256" key="1">
    <source>
        <dbReference type="SAM" id="SignalP"/>
    </source>
</evidence>
<accession>I8U248</accession>
<organism evidence="2 3">
    <name type="scientific">Pelosinus fermentans JBW45</name>
    <dbReference type="NCBI Taxonomy" id="1192197"/>
    <lineage>
        <taxon>Bacteria</taxon>
        <taxon>Bacillati</taxon>
        <taxon>Bacillota</taxon>
        <taxon>Negativicutes</taxon>
        <taxon>Selenomonadales</taxon>
        <taxon>Sporomusaceae</taxon>
        <taxon>Pelosinus</taxon>
    </lineage>
</organism>
<keyword evidence="1" id="KW-0732">Signal</keyword>
<reference evidence="2 3" key="1">
    <citation type="journal article" date="2015" name="Genome Announc.">
        <title>Complete Genome Sequence of Pelosinus fermentans JBW45, a Member of a Remarkably Competitive Group of Negativicutes in the Firmicutes Phylum.</title>
        <authorList>
            <person name="De Leon K.B."/>
            <person name="Utturkar S.M."/>
            <person name="Camilleri L.B."/>
            <person name="Elias D.A."/>
            <person name="Arkin A.P."/>
            <person name="Fields M.W."/>
            <person name="Brown S.D."/>
            <person name="Wall J.D."/>
        </authorList>
    </citation>
    <scope>NUCLEOTIDE SEQUENCE [LARGE SCALE GENOMIC DNA]</scope>
    <source>
        <strain evidence="2 3">JBW45</strain>
    </source>
</reference>
<dbReference type="AlphaFoldDB" id="I8U248"/>
<dbReference type="Proteomes" id="UP000005361">
    <property type="component" value="Chromosome"/>
</dbReference>
<evidence type="ECO:0008006" key="4">
    <source>
        <dbReference type="Google" id="ProtNLM"/>
    </source>
</evidence>
<sequence length="307" mass="34298" precursor="true">MTYLLLLIFLLSLPNLAQAQQLIMEGKTTVKYESRQYKHPNIANMDFVERTIRLTGTAPLSARTSLFLRLGHQSYSGDAADSAKTAIDQYGLRWKNARTTVTIGSQETYIGASGAMFDNSLNVGEGMLQGIDIRDKRGHNAYHLSSGRLDSALFDDNQSRNFFGMEWARYSGSIRLLFSYLRIPNLPTQADDFSGFSISSPMGKAEWLTELIHSSAPTENQAFLLGMKYYPTKQQTIKLIIGKLLDNSVPKGKSSLGGYDNGIRGFQLSTIHALTPSNRLAVKYSHVKTITGNMPIRKMEIEYTQLF</sequence>
<feature type="chain" id="PRO_5003714957" description="Porin domain-containing protein" evidence="1">
    <location>
        <begin position="20"/>
        <end position="307"/>
    </location>
</feature>
<protein>
    <recommendedName>
        <fullName evidence="4">Porin domain-containing protein</fullName>
    </recommendedName>
</protein>
<feature type="signal peptide" evidence="1">
    <location>
        <begin position="1"/>
        <end position="19"/>
    </location>
</feature>
<dbReference type="RefSeq" id="WP_007954958.1">
    <property type="nucleotide sequence ID" value="NZ_CP010978.1"/>
</dbReference>
<dbReference type="EMBL" id="CP010978">
    <property type="protein sequence ID" value="AJQ29950.1"/>
    <property type="molecule type" value="Genomic_DNA"/>
</dbReference>